<keyword evidence="3 5" id="KW-0012">Acyltransferase</keyword>
<dbReference type="GO" id="GO:0006654">
    <property type="term" value="P:phosphatidic acid biosynthetic process"/>
    <property type="evidence" value="ECO:0007669"/>
    <property type="project" value="TreeGrafter"/>
</dbReference>
<keyword evidence="2 5" id="KW-0808">Transferase</keyword>
<gene>
    <name evidence="5" type="ORF">HZF10_02850</name>
</gene>
<dbReference type="SUPFAM" id="SSF69593">
    <property type="entry name" value="Glycerol-3-phosphate (1)-acyltransferase"/>
    <property type="match status" value="1"/>
</dbReference>
<dbReference type="GO" id="GO:0003841">
    <property type="term" value="F:1-acylglycerol-3-phosphate O-acyltransferase activity"/>
    <property type="evidence" value="ECO:0007669"/>
    <property type="project" value="TreeGrafter"/>
</dbReference>
<protein>
    <submittedName>
        <fullName evidence="5">1-acyl-sn-glycerol-3-phosphate acyltransferase</fullName>
    </submittedName>
</protein>
<dbReference type="Pfam" id="PF01553">
    <property type="entry name" value="Acyltransferase"/>
    <property type="match status" value="1"/>
</dbReference>
<organism evidence="5 6">
    <name type="scientific">Flavobacterium agri</name>
    <dbReference type="NCBI Taxonomy" id="2743471"/>
    <lineage>
        <taxon>Bacteria</taxon>
        <taxon>Pseudomonadati</taxon>
        <taxon>Bacteroidota</taxon>
        <taxon>Flavobacteriia</taxon>
        <taxon>Flavobacteriales</taxon>
        <taxon>Flavobacteriaceae</taxon>
        <taxon>Flavobacterium</taxon>
    </lineage>
</organism>
<comment type="caution">
    <text evidence="5">The sequence shown here is derived from an EMBL/GenBank/DDBJ whole genome shotgun (WGS) entry which is preliminary data.</text>
</comment>
<name>A0A7Y9C4Y6_9FLAO</name>
<dbReference type="PANTHER" id="PTHR10434:SF9">
    <property type="entry name" value="PHOSPHOLIPID_GLYCEROL ACYLTRANSFERASE DOMAIN-CONTAINING PROTEIN"/>
    <property type="match status" value="1"/>
</dbReference>
<accession>A0A7Y9C4Y6</accession>
<evidence type="ECO:0000256" key="2">
    <source>
        <dbReference type="ARBA" id="ARBA00022679"/>
    </source>
</evidence>
<evidence type="ECO:0000313" key="6">
    <source>
        <dbReference type="Proteomes" id="UP000535020"/>
    </source>
</evidence>
<dbReference type="RefSeq" id="WP_176004666.1">
    <property type="nucleotide sequence ID" value="NZ_JABWMI010000005.1"/>
</dbReference>
<evidence type="ECO:0000259" key="4">
    <source>
        <dbReference type="SMART" id="SM00563"/>
    </source>
</evidence>
<evidence type="ECO:0000313" key="5">
    <source>
        <dbReference type="EMBL" id="NYA69844.1"/>
    </source>
</evidence>
<sequence>MKKTLYKFIFFKILGWKITGHMDASIQKSVLMILPHTSMFDFFVGMFARGIIGLEMHYVAKKEFFRFPLGRWFRWMGGAPLDRTGNKNKVDEIVDIFKKKHVFRMAIAPEGTRSKVDTLKTGFYYIALKAQVPIIPVAFDYGNREVRLGKAFFPTGNIDEDLKQLVLHFKGAVGKHPEKTFDVEKFLAS</sequence>
<dbReference type="InterPro" id="IPR002123">
    <property type="entry name" value="Plipid/glycerol_acylTrfase"/>
</dbReference>
<dbReference type="Proteomes" id="UP000535020">
    <property type="component" value="Unassembled WGS sequence"/>
</dbReference>
<keyword evidence="6" id="KW-1185">Reference proteome</keyword>
<dbReference type="PANTHER" id="PTHR10434">
    <property type="entry name" value="1-ACYL-SN-GLYCEROL-3-PHOSPHATE ACYLTRANSFERASE"/>
    <property type="match status" value="1"/>
</dbReference>
<evidence type="ECO:0000256" key="1">
    <source>
        <dbReference type="ARBA" id="ARBA00005189"/>
    </source>
</evidence>
<reference evidence="5 6" key="1">
    <citation type="submission" date="2020-07" db="EMBL/GenBank/DDBJ databases">
        <authorList>
            <person name="Sun Q."/>
        </authorList>
    </citation>
    <scope>NUCLEOTIDE SEQUENCE [LARGE SCALE GENOMIC DNA]</scope>
    <source>
        <strain evidence="5 6">MAH-1</strain>
    </source>
</reference>
<proteinExistence type="predicted"/>
<evidence type="ECO:0000256" key="3">
    <source>
        <dbReference type="ARBA" id="ARBA00023315"/>
    </source>
</evidence>
<feature type="domain" description="Phospholipid/glycerol acyltransferase" evidence="4">
    <location>
        <begin position="30"/>
        <end position="142"/>
    </location>
</feature>
<dbReference type="SMART" id="SM00563">
    <property type="entry name" value="PlsC"/>
    <property type="match status" value="1"/>
</dbReference>
<dbReference type="AlphaFoldDB" id="A0A7Y9C4Y6"/>
<comment type="pathway">
    <text evidence="1">Lipid metabolism.</text>
</comment>
<dbReference type="EMBL" id="JACBJI010000001">
    <property type="protein sequence ID" value="NYA69844.1"/>
    <property type="molecule type" value="Genomic_DNA"/>
</dbReference>